<protein>
    <submittedName>
        <fullName evidence="5">30S ribosomal protein THX</fullName>
    </submittedName>
</protein>
<organism evidence="5 6">
    <name type="scientific">Paradesertivirga mongoliensis</name>
    <dbReference type="NCBI Taxonomy" id="2100740"/>
    <lineage>
        <taxon>Bacteria</taxon>
        <taxon>Pseudomonadati</taxon>
        <taxon>Bacteroidota</taxon>
        <taxon>Sphingobacteriia</taxon>
        <taxon>Sphingobacteriales</taxon>
        <taxon>Sphingobacteriaceae</taxon>
        <taxon>Paradesertivirga</taxon>
    </lineage>
</organism>
<name>A0ABW4ZN51_9SPHI</name>
<keyword evidence="6" id="KW-1185">Reference proteome</keyword>
<evidence type="ECO:0000313" key="5">
    <source>
        <dbReference type="EMBL" id="MFD2163573.1"/>
    </source>
</evidence>
<dbReference type="Proteomes" id="UP001597387">
    <property type="component" value="Unassembled WGS sequence"/>
</dbReference>
<evidence type="ECO:0000313" key="6">
    <source>
        <dbReference type="Proteomes" id="UP001597387"/>
    </source>
</evidence>
<evidence type="ECO:0000256" key="2">
    <source>
        <dbReference type="ARBA" id="ARBA00022980"/>
    </source>
</evidence>
<accession>A0ABW4ZN51</accession>
<dbReference type="InterPro" id="IPR031414">
    <property type="entry name" value="Ribosomal_bTHX"/>
</dbReference>
<feature type="region of interest" description="Disordered" evidence="4">
    <location>
        <begin position="1"/>
        <end position="43"/>
    </location>
</feature>
<comment type="caution">
    <text evidence="5">The sequence shown here is derived from an EMBL/GenBank/DDBJ whole genome shotgun (WGS) entry which is preliminary data.</text>
</comment>
<feature type="compositionally biased region" description="Basic residues" evidence="4">
    <location>
        <begin position="1"/>
        <end position="12"/>
    </location>
</feature>
<gene>
    <name evidence="5" type="ORF">ACFSJU_14280</name>
</gene>
<evidence type="ECO:0000256" key="1">
    <source>
        <dbReference type="ARBA" id="ARBA00010834"/>
    </source>
</evidence>
<keyword evidence="3" id="KW-0687">Ribonucleoprotein</keyword>
<proteinExistence type="inferred from homology"/>
<dbReference type="EMBL" id="JBHUHZ010000002">
    <property type="protein sequence ID" value="MFD2163573.1"/>
    <property type="molecule type" value="Genomic_DNA"/>
</dbReference>
<dbReference type="NCBIfam" id="TIGR04560">
    <property type="entry name" value="ribo_THX"/>
    <property type="match status" value="1"/>
</dbReference>
<dbReference type="Pfam" id="PF17070">
    <property type="entry name" value="Thx"/>
    <property type="match status" value="1"/>
</dbReference>
<dbReference type="RefSeq" id="WP_255900660.1">
    <property type="nucleotide sequence ID" value="NZ_JAFMZO010000002.1"/>
</dbReference>
<comment type="similarity">
    <text evidence="1">Belongs to the bacterial ribosomal protein bTHX family.</text>
</comment>
<dbReference type="InterPro" id="IPR030826">
    <property type="entry name" value="Ribosomal_bTHX/bTHXc/bTHXm"/>
</dbReference>
<dbReference type="GO" id="GO:0005840">
    <property type="term" value="C:ribosome"/>
    <property type="evidence" value="ECO:0007669"/>
    <property type="project" value="UniProtKB-KW"/>
</dbReference>
<keyword evidence="2 5" id="KW-0689">Ribosomal protein</keyword>
<reference evidence="6" key="1">
    <citation type="journal article" date="2019" name="Int. J. Syst. Evol. Microbiol.">
        <title>The Global Catalogue of Microorganisms (GCM) 10K type strain sequencing project: providing services to taxonomists for standard genome sequencing and annotation.</title>
        <authorList>
            <consortium name="The Broad Institute Genomics Platform"/>
            <consortium name="The Broad Institute Genome Sequencing Center for Infectious Disease"/>
            <person name="Wu L."/>
            <person name="Ma J."/>
        </authorList>
    </citation>
    <scope>NUCLEOTIDE SEQUENCE [LARGE SCALE GENOMIC DNA]</scope>
    <source>
        <strain evidence="6">KCTC 42217</strain>
    </source>
</reference>
<evidence type="ECO:0000256" key="3">
    <source>
        <dbReference type="ARBA" id="ARBA00023274"/>
    </source>
</evidence>
<feature type="compositionally biased region" description="Basic and acidic residues" evidence="4">
    <location>
        <begin position="28"/>
        <end position="43"/>
    </location>
</feature>
<evidence type="ECO:0000256" key="4">
    <source>
        <dbReference type="SAM" id="MobiDB-lite"/>
    </source>
</evidence>
<sequence length="43" mass="4790">MGKGDKKSKRGKITMGSFGKRRPHKLAKKTETVSEEKIQTKSA</sequence>